<organism evidence="5 6">
    <name type="scientific">Polyangium fumosum</name>
    <dbReference type="NCBI Taxonomy" id="889272"/>
    <lineage>
        <taxon>Bacteria</taxon>
        <taxon>Pseudomonadati</taxon>
        <taxon>Myxococcota</taxon>
        <taxon>Polyangia</taxon>
        <taxon>Polyangiales</taxon>
        <taxon>Polyangiaceae</taxon>
        <taxon>Polyangium</taxon>
    </lineage>
</organism>
<keyword evidence="1" id="KW-0880">Kelch repeat</keyword>
<evidence type="ECO:0000313" key="6">
    <source>
        <dbReference type="Proteomes" id="UP000309215"/>
    </source>
</evidence>
<dbReference type="SUPFAM" id="SSF50965">
    <property type="entry name" value="Galactose oxidase, central domain"/>
    <property type="match status" value="1"/>
</dbReference>
<evidence type="ECO:0000259" key="4">
    <source>
        <dbReference type="PROSITE" id="PS50214"/>
    </source>
</evidence>
<gene>
    <name evidence="5" type="ORF">E8A74_06040</name>
</gene>
<feature type="region of interest" description="Disordered" evidence="3">
    <location>
        <begin position="860"/>
        <end position="885"/>
    </location>
</feature>
<dbReference type="InterPro" id="IPR036436">
    <property type="entry name" value="Disintegrin_dom_sf"/>
</dbReference>
<dbReference type="InterPro" id="IPR037293">
    <property type="entry name" value="Gal_Oxidase_central_sf"/>
</dbReference>
<feature type="domain" description="Disintegrin" evidence="4">
    <location>
        <begin position="584"/>
        <end position="657"/>
    </location>
</feature>
<dbReference type="InterPro" id="IPR006652">
    <property type="entry name" value="Kelch_1"/>
</dbReference>
<dbReference type="PROSITE" id="PS50214">
    <property type="entry name" value="DISINTEGRIN_2"/>
    <property type="match status" value="1"/>
</dbReference>
<dbReference type="PANTHER" id="PTHR24412">
    <property type="entry name" value="KELCH PROTEIN"/>
    <property type="match status" value="1"/>
</dbReference>
<evidence type="ECO:0000256" key="2">
    <source>
        <dbReference type="ARBA" id="ARBA00022737"/>
    </source>
</evidence>
<accession>A0A4U1JHS4</accession>
<name>A0A4U1JHS4_9BACT</name>
<dbReference type="SMART" id="SM00612">
    <property type="entry name" value="Kelch"/>
    <property type="match status" value="5"/>
</dbReference>
<dbReference type="Proteomes" id="UP000309215">
    <property type="component" value="Unassembled WGS sequence"/>
</dbReference>
<evidence type="ECO:0000256" key="3">
    <source>
        <dbReference type="SAM" id="MobiDB-lite"/>
    </source>
</evidence>
<dbReference type="Pfam" id="PF01344">
    <property type="entry name" value="Kelch_1"/>
    <property type="match status" value="2"/>
</dbReference>
<dbReference type="PANTHER" id="PTHR24412:SF497">
    <property type="entry name" value="KELCH-LIKE PROTEIN 18"/>
    <property type="match status" value="1"/>
</dbReference>
<evidence type="ECO:0000313" key="5">
    <source>
        <dbReference type="EMBL" id="TKD12164.1"/>
    </source>
</evidence>
<dbReference type="InterPro" id="IPR011043">
    <property type="entry name" value="Gal_Oxase/kelch_b-propeller"/>
</dbReference>
<reference evidence="5 6" key="1">
    <citation type="submission" date="2019-04" db="EMBL/GenBank/DDBJ databases">
        <authorList>
            <person name="Li Y."/>
            <person name="Wang J."/>
        </authorList>
    </citation>
    <scope>NUCLEOTIDE SEQUENCE [LARGE SCALE GENOMIC DNA]</scope>
    <source>
        <strain evidence="5 6">DSM 14668</strain>
    </source>
</reference>
<dbReference type="EMBL" id="SSMQ01000004">
    <property type="protein sequence ID" value="TKD12164.1"/>
    <property type="molecule type" value="Genomic_DNA"/>
</dbReference>
<dbReference type="OrthoDB" id="5508163at2"/>
<protein>
    <recommendedName>
        <fullName evidence="4">Disintegrin domain-containing protein</fullName>
    </recommendedName>
</protein>
<keyword evidence="2" id="KW-0677">Repeat</keyword>
<keyword evidence="6" id="KW-1185">Reference proteome</keyword>
<comment type="caution">
    <text evidence="5">The sequence shown here is derived from an EMBL/GenBank/DDBJ whole genome shotgun (WGS) entry which is preliminary data.</text>
</comment>
<dbReference type="RefSeq" id="WP_136927958.1">
    <property type="nucleotide sequence ID" value="NZ_SSMQ01000004.1"/>
</dbReference>
<dbReference type="Gene3D" id="2.130.10.80">
    <property type="entry name" value="Galactose oxidase/kelch, beta-propeller"/>
    <property type="match status" value="4"/>
</dbReference>
<proteinExistence type="predicted"/>
<evidence type="ECO:0000256" key="1">
    <source>
        <dbReference type="ARBA" id="ARBA00022441"/>
    </source>
</evidence>
<dbReference type="Gene3D" id="4.10.70.10">
    <property type="entry name" value="Disintegrin domain"/>
    <property type="match status" value="1"/>
</dbReference>
<sequence>MHEAKVRGERKRSYARWWGFSSFVMALVALGACEGNEATEKPGASLPEPEDAAAEPLRANLRAQFPGQVGEVLRSSPFEADEAGYRRRLPRGAGAGDELSVALPREGEGAVRFRAPDGFEILVREEGTSGRAFTVDDAVAYPRRGGTALWVAGAGGVEEWLVIEADHAAAGEAIGAWRVDGAEARNDASGIHFFDPAGRARLHVTAPRAFSEGGHPIGVRLALDGATIKLYLEEAPPPGAALLVDPAWTTIAPMNTPRESHAASLLVNGKVLVTGGFSVGDVATKFAELYDPATNLWSFTGSMQDARYAHSSTRLADGRVLVTGGLSSIFGSLAAAETFDPATGTFTPAGVMSITRYSHRAALLANGRVLVTGGANASTELYDPATNGWTAGPAMNYPREAHALVTLASGKVLAIGGAGLSGASSTAEAYDPATNAWSLTGPLDVAHAYNTAVLLGNGKALTCGNTDSQAFCELYDPATNAWMLTGSLVKGRYAHSMTLLPTGKVLVAGGVGPSSLTSAELYDPSTGAWSTTASLGLARGYHTATLLQNGSVLVAGGDPPNVLYTANAEIYTSTTPIACNGAADCTNGLCVDGYCCDSACGGGAANDCQACNVPGAQGLCTPIAAGTTCRAAASACDAPETCNGVATTCPVDAALPNGTGCNDGNACTQIDQCAGGVCMGMTPVVCVPLDACHVAGMCNPATGVCSNPEKADGSACNDGDACTKTDQCAAGVCTGMAPVECTPLDACHEAGTCNEVSGMCSNPAKPDGTPCPGGVCVDGACAMDPSGAGGNGGAGGSGGAGGNGGAGGHGGAGGNGGAGGAGGAGGHGGAGGAGGAGGNGGAGGAGGAGGNGGNGGMGAGGAGGAGGASSSSSTGSGSGGSGGDLVTEEGSCGCRQVGGGSHGAWWVLALLLLPLRRKKG</sequence>
<dbReference type="InterPro" id="IPR001762">
    <property type="entry name" value="Disintegrin_dom"/>
</dbReference>
<dbReference type="AlphaFoldDB" id="A0A4U1JHS4"/>
<dbReference type="PROSITE" id="PS51257">
    <property type="entry name" value="PROKAR_LIPOPROTEIN"/>
    <property type="match status" value="1"/>
</dbReference>